<keyword evidence="4" id="KW-0808">Transferase</keyword>
<accession>A0A1S6L3N7</accession>
<organism evidence="7 8">
    <name type="scientific">Erwinia phage vB_EamM_Yoloswag</name>
    <dbReference type="NCBI Taxonomy" id="1958956"/>
    <lineage>
        <taxon>Viruses</taxon>
        <taxon>Duplodnaviria</taxon>
        <taxon>Heunggongvirae</taxon>
        <taxon>Uroviricota</taxon>
        <taxon>Caudoviricetes</taxon>
        <taxon>Yoloswagvirus</taxon>
        <taxon>Yoloswagvirus yoloswag</taxon>
    </lineage>
</organism>
<dbReference type="GO" id="GO:0009307">
    <property type="term" value="P:DNA restriction-modification system"/>
    <property type="evidence" value="ECO:0007669"/>
    <property type="project" value="InterPro"/>
</dbReference>
<evidence type="ECO:0000256" key="2">
    <source>
        <dbReference type="ARBA" id="ARBA00011900"/>
    </source>
</evidence>
<dbReference type="PIRSF" id="PIRSF000398">
    <property type="entry name" value="M_m6A_EcoRV"/>
    <property type="match status" value="1"/>
</dbReference>
<dbReference type="PRINTS" id="PR00505">
    <property type="entry name" value="D12N6MTFRASE"/>
</dbReference>
<dbReference type="EMBL" id="KY448244">
    <property type="protein sequence ID" value="AQT28801.1"/>
    <property type="molecule type" value="Genomic_DNA"/>
</dbReference>
<evidence type="ECO:0000256" key="1">
    <source>
        <dbReference type="ARBA" id="ARBA00006594"/>
    </source>
</evidence>
<dbReference type="Gene3D" id="3.40.50.150">
    <property type="entry name" value="Vaccinia Virus protein VP39"/>
    <property type="match status" value="1"/>
</dbReference>
<reference evidence="7 8" key="1">
    <citation type="submission" date="2017-01" db="EMBL/GenBank/DDBJ databases">
        <authorList>
            <person name="Mah S.A."/>
            <person name="Swanson W.J."/>
            <person name="Moy G.W."/>
            <person name="Vacquier V.D."/>
        </authorList>
    </citation>
    <scope>NUCLEOTIDE SEQUENCE [LARGE SCALE GENOMIC DNA]</scope>
</reference>
<dbReference type="InterPro" id="IPR023095">
    <property type="entry name" value="Ade_MeTrfase_dom_2"/>
</dbReference>
<dbReference type="GO" id="GO:0006298">
    <property type="term" value="P:mismatch repair"/>
    <property type="evidence" value="ECO:0007669"/>
    <property type="project" value="TreeGrafter"/>
</dbReference>
<evidence type="ECO:0000256" key="4">
    <source>
        <dbReference type="ARBA" id="ARBA00022679"/>
    </source>
</evidence>
<dbReference type="SUPFAM" id="SSF53335">
    <property type="entry name" value="S-adenosyl-L-methionine-dependent methyltransferases"/>
    <property type="match status" value="1"/>
</dbReference>
<dbReference type="Proteomes" id="UP000221250">
    <property type="component" value="Segment"/>
</dbReference>
<evidence type="ECO:0000313" key="8">
    <source>
        <dbReference type="Proteomes" id="UP000221250"/>
    </source>
</evidence>
<dbReference type="PANTHER" id="PTHR30481:SF3">
    <property type="entry name" value="DNA ADENINE METHYLASE"/>
    <property type="match status" value="1"/>
</dbReference>
<evidence type="ECO:0000256" key="5">
    <source>
        <dbReference type="ARBA" id="ARBA00022691"/>
    </source>
</evidence>
<evidence type="ECO:0000256" key="3">
    <source>
        <dbReference type="ARBA" id="ARBA00022603"/>
    </source>
</evidence>
<dbReference type="InterPro" id="IPR029063">
    <property type="entry name" value="SAM-dependent_MTases_sf"/>
</dbReference>
<dbReference type="NCBIfam" id="TIGR00571">
    <property type="entry name" value="dam"/>
    <property type="match status" value="1"/>
</dbReference>
<keyword evidence="5" id="KW-0949">S-adenosyl-L-methionine</keyword>
<evidence type="ECO:0000256" key="6">
    <source>
        <dbReference type="ARBA" id="ARBA00047942"/>
    </source>
</evidence>
<comment type="catalytic activity">
    <reaction evidence="6">
        <text>a 2'-deoxyadenosine in DNA + S-adenosyl-L-methionine = an N(6)-methyl-2'-deoxyadenosine in DNA + S-adenosyl-L-homocysteine + H(+)</text>
        <dbReference type="Rhea" id="RHEA:15197"/>
        <dbReference type="Rhea" id="RHEA-COMP:12418"/>
        <dbReference type="Rhea" id="RHEA-COMP:12419"/>
        <dbReference type="ChEBI" id="CHEBI:15378"/>
        <dbReference type="ChEBI" id="CHEBI:57856"/>
        <dbReference type="ChEBI" id="CHEBI:59789"/>
        <dbReference type="ChEBI" id="CHEBI:90615"/>
        <dbReference type="ChEBI" id="CHEBI:90616"/>
        <dbReference type="EC" id="2.1.1.72"/>
    </reaction>
</comment>
<dbReference type="SMR" id="A0A1S6L3N7"/>
<evidence type="ECO:0000313" key="7">
    <source>
        <dbReference type="EMBL" id="AQT28801.1"/>
    </source>
</evidence>
<dbReference type="Pfam" id="PF02086">
    <property type="entry name" value="MethyltransfD12"/>
    <property type="match status" value="1"/>
</dbReference>
<comment type="similarity">
    <text evidence="1">Belongs to the N(4)/N(6)-methyltransferase family.</text>
</comment>
<dbReference type="InterPro" id="IPR012327">
    <property type="entry name" value="MeTrfase_D12"/>
</dbReference>
<dbReference type="GO" id="GO:0009007">
    <property type="term" value="F:site-specific DNA-methyltransferase (adenine-specific) activity"/>
    <property type="evidence" value="ECO:0007669"/>
    <property type="project" value="UniProtKB-EC"/>
</dbReference>
<dbReference type="Gene3D" id="1.10.1020.10">
    <property type="entry name" value="Adenine-specific Methyltransferase, Domain 2"/>
    <property type="match status" value="1"/>
</dbReference>
<protein>
    <recommendedName>
        <fullName evidence="2">site-specific DNA-methyltransferase (adenine-specific)</fullName>
        <ecNumber evidence="2">2.1.1.72</ecNumber>
    </recommendedName>
</protein>
<dbReference type="PANTHER" id="PTHR30481">
    <property type="entry name" value="DNA ADENINE METHYLASE"/>
    <property type="match status" value="1"/>
</dbReference>
<sequence length="279" mass="32765">MPILVSPVRYQGSKRSLMSQIKSLAPADCPRMIDAFGGSATVVCNMNQPHRIYCESHQHVYNIIKVLCDVEPSQTMAKIRRLVRQWCLTNSNPDQYFAFRAHANQRRDPLMYYILHRHAHSNLIRFNQSGEFNTPFGNRGLIGRWEELEREIYQFYYAMQGVRLVNMRYGDLLNKVKPSLNQNTFIYFDPPYLASGANAYDGWSVELELKLLRNLEHLTSMGVRWMLSNVVRHRHFENKLLEQWLRKNKIRVVYPQKSYAFANAQQDSHSTIEIIAMNY</sequence>
<keyword evidence="8" id="KW-1185">Reference proteome</keyword>
<dbReference type="EC" id="2.1.1.72" evidence="2"/>
<dbReference type="GO" id="GO:0032259">
    <property type="term" value="P:methylation"/>
    <property type="evidence" value="ECO:0007669"/>
    <property type="project" value="UniProtKB-KW"/>
</dbReference>
<keyword evidence="3 7" id="KW-0489">Methyltransferase</keyword>
<dbReference type="GO" id="GO:0043565">
    <property type="term" value="F:sequence-specific DNA binding"/>
    <property type="evidence" value="ECO:0007669"/>
    <property type="project" value="TreeGrafter"/>
</dbReference>
<proteinExistence type="inferred from homology"/>
<dbReference type="GO" id="GO:1904047">
    <property type="term" value="F:S-adenosyl-L-methionine binding"/>
    <property type="evidence" value="ECO:0007669"/>
    <property type="project" value="TreeGrafter"/>
</dbReference>
<name>A0A1S6L3N7_9CAUD</name>
<dbReference type="InterPro" id="IPR012263">
    <property type="entry name" value="M_m6A_EcoRV"/>
</dbReference>
<gene>
    <name evidence="7" type="ORF">YOLOSWAG_25</name>
</gene>